<organism evidence="1 2">
    <name type="scientific">Belnapia mucosa</name>
    <dbReference type="NCBI Taxonomy" id="2804532"/>
    <lineage>
        <taxon>Bacteria</taxon>
        <taxon>Pseudomonadati</taxon>
        <taxon>Pseudomonadota</taxon>
        <taxon>Alphaproteobacteria</taxon>
        <taxon>Acetobacterales</taxon>
        <taxon>Roseomonadaceae</taxon>
        <taxon>Belnapia</taxon>
    </lineage>
</organism>
<dbReference type="EMBL" id="JAEUXJ010000001">
    <property type="protein sequence ID" value="MBL6453922.1"/>
    <property type="molecule type" value="Genomic_DNA"/>
</dbReference>
<keyword evidence="2" id="KW-1185">Reference proteome</keyword>
<dbReference type="RefSeq" id="WP_202823662.1">
    <property type="nucleotide sequence ID" value="NZ_JAEUXJ010000001.1"/>
</dbReference>
<dbReference type="Proteomes" id="UP000606490">
    <property type="component" value="Unassembled WGS sequence"/>
</dbReference>
<accession>A0ABS1UY54</accession>
<protein>
    <submittedName>
        <fullName evidence="1">Uncharacterized protein</fullName>
    </submittedName>
</protein>
<evidence type="ECO:0000313" key="1">
    <source>
        <dbReference type="EMBL" id="MBL6453922.1"/>
    </source>
</evidence>
<name>A0ABS1UY54_9PROT</name>
<evidence type="ECO:0000313" key="2">
    <source>
        <dbReference type="Proteomes" id="UP000606490"/>
    </source>
</evidence>
<proteinExistence type="predicted"/>
<gene>
    <name evidence="1" type="ORF">JMJ55_01220</name>
</gene>
<reference evidence="1 2" key="1">
    <citation type="submission" date="2021-01" db="EMBL/GenBank/DDBJ databases">
        <title>Belnapia mucosa sp. nov. and Belnapia arida sp. nov., isolated from the Tabernas Desert (Almeria, Spain).</title>
        <authorList>
            <person name="Molina-Menor E."/>
            <person name="Vidal-Verdu A."/>
            <person name="Calonge A."/>
            <person name="Satari L."/>
            <person name="Pereto Magraner J."/>
            <person name="Porcar Miralles M."/>
        </authorList>
    </citation>
    <scope>NUCLEOTIDE SEQUENCE [LARGE SCALE GENOMIC DNA]</scope>
    <source>
        <strain evidence="1 2">T6</strain>
    </source>
</reference>
<sequence>MIETDPRAMVPEGFAMAMRGSLAFAPYDAPHHSGPATAEWLILCRWGEEGEYLSIARAGPAGDPGEAEAPIGLRPQATFLGLRMAGEGHQFLLLRHCPPGLSLAGVFHPSDGIARLAGPAGALRLEAAGRYAHLRGRRGGEEVRADVPDPPEGSPEATAWNLQATRIRWLGEFLAGQASAD</sequence>
<comment type="caution">
    <text evidence="1">The sequence shown here is derived from an EMBL/GenBank/DDBJ whole genome shotgun (WGS) entry which is preliminary data.</text>
</comment>